<feature type="coiled-coil region" evidence="10">
    <location>
        <begin position="159"/>
        <end position="200"/>
    </location>
</feature>
<feature type="domain" description="Histidine kinase" evidence="11">
    <location>
        <begin position="216"/>
        <end position="429"/>
    </location>
</feature>
<dbReference type="EMBL" id="CP002780">
    <property type="protein sequence ID" value="AEG59784.1"/>
    <property type="molecule type" value="Genomic_DNA"/>
</dbReference>
<evidence type="ECO:0000256" key="7">
    <source>
        <dbReference type="ARBA" id="ARBA00022777"/>
    </source>
</evidence>
<dbReference type="Pfam" id="PF01590">
    <property type="entry name" value="GAF"/>
    <property type="match status" value="1"/>
</dbReference>
<accession>F6DR65</accession>
<dbReference type="HOGENOM" id="CLU_000445_114_72_9"/>
<evidence type="ECO:0000256" key="5">
    <source>
        <dbReference type="ARBA" id="ARBA00022679"/>
    </source>
</evidence>
<evidence type="ECO:0000256" key="10">
    <source>
        <dbReference type="SAM" id="Coils"/>
    </source>
</evidence>
<organism evidence="12 13">
    <name type="scientific">Desulforamulus ruminis (strain ATCC 23193 / DSM 2154 / NCIMB 8452 / DL)</name>
    <name type="common">Desulfotomaculum ruminis</name>
    <dbReference type="NCBI Taxonomy" id="696281"/>
    <lineage>
        <taxon>Bacteria</taxon>
        <taxon>Bacillati</taxon>
        <taxon>Bacillota</taxon>
        <taxon>Clostridia</taxon>
        <taxon>Eubacteriales</taxon>
        <taxon>Peptococcaceae</taxon>
        <taxon>Desulforamulus</taxon>
    </lineage>
</organism>
<evidence type="ECO:0000256" key="1">
    <source>
        <dbReference type="ARBA" id="ARBA00000085"/>
    </source>
</evidence>
<dbReference type="GO" id="GO:0000155">
    <property type="term" value="F:phosphorelay sensor kinase activity"/>
    <property type="evidence" value="ECO:0007669"/>
    <property type="project" value="InterPro"/>
</dbReference>
<keyword evidence="9" id="KW-0902">Two-component regulatory system</keyword>
<keyword evidence="10" id="KW-0175">Coiled coil</keyword>
<evidence type="ECO:0000313" key="12">
    <source>
        <dbReference type="EMBL" id="AEG59784.1"/>
    </source>
</evidence>
<dbReference type="PROSITE" id="PS50109">
    <property type="entry name" value="HIS_KIN"/>
    <property type="match status" value="1"/>
</dbReference>
<comment type="catalytic activity">
    <reaction evidence="1">
        <text>ATP + protein L-histidine = ADP + protein N-phospho-L-histidine.</text>
        <dbReference type="EC" id="2.7.13.3"/>
    </reaction>
</comment>
<evidence type="ECO:0000256" key="8">
    <source>
        <dbReference type="ARBA" id="ARBA00022840"/>
    </source>
</evidence>
<dbReference type="InterPro" id="IPR003594">
    <property type="entry name" value="HATPase_dom"/>
</dbReference>
<reference evidence="13" key="1">
    <citation type="submission" date="2011-05" db="EMBL/GenBank/DDBJ databases">
        <title>Complete sequence of Desulfotomaculum ruminis DSM 2154.</title>
        <authorList>
            <person name="Lucas S."/>
            <person name="Copeland A."/>
            <person name="Lapidus A."/>
            <person name="Cheng J.-F."/>
            <person name="Goodwin L."/>
            <person name="Pitluck S."/>
            <person name="Lu M."/>
            <person name="Detter J.C."/>
            <person name="Han C."/>
            <person name="Tapia R."/>
            <person name="Land M."/>
            <person name="Hauser L."/>
            <person name="Kyrpides N."/>
            <person name="Ivanova N."/>
            <person name="Mikhailova N."/>
            <person name="Pagani I."/>
            <person name="Stams A.J.M."/>
            <person name="Plugge C.M."/>
            <person name="Muyzer G."/>
            <person name="Kuever J."/>
            <person name="Parshina S.N."/>
            <person name="Ivanova A.E."/>
            <person name="Nazina T.N."/>
            <person name="Brambilla E."/>
            <person name="Spring S."/>
            <person name="Klenk H.-P."/>
            <person name="Woyke T."/>
        </authorList>
    </citation>
    <scope>NUCLEOTIDE SEQUENCE [LARGE SCALE GENOMIC DNA]</scope>
    <source>
        <strain evidence="13">ATCC 23193 / DSM 2154 / NCIB 8452 / DL</strain>
    </source>
</reference>
<evidence type="ECO:0000256" key="6">
    <source>
        <dbReference type="ARBA" id="ARBA00022741"/>
    </source>
</evidence>
<dbReference type="InterPro" id="IPR029016">
    <property type="entry name" value="GAF-like_dom_sf"/>
</dbReference>
<keyword evidence="7" id="KW-0418">Kinase</keyword>
<reference evidence="12 13" key="2">
    <citation type="journal article" date="2012" name="Stand. Genomic Sci.">
        <title>Complete genome sequence of the sulfate-reducing firmicute Desulfotomaculum ruminis type strain (DL(T)).</title>
        <authorList>
            <person name="Spring S."/>
            <person name="Visser M."/>
            <person name="Lu M."/>
            <person name="Copeland A."/>
            <person name="Lapidus A."/>
            <person name="Lucas S."/>
            <person name="Cheng J.F."/>
            <person name="Han C."/>
            <person name="Tapia R."/>
            <person name="Goodwin L.A."/>
            <person name="Pitluck S."/>
            <person name="Ivanova N."/>
            <person name="Land M."/>
            <person name="Hauser L."/>
            <person name="Larimer F."/>
            <person name="Rohde M."/>
            <person name="Goker M."/>
            <person name="Detter J.C."/>
            <person name="Kyrpides N.C."/>
            <person name="Woyke T."/>
            <person name="Schaap P.J."/>
            <person name="Plugge C.M."/>
            <person name="Muyzer G."/>
            <person name="Kuever J."/>
            <person name="Pereira I.A."/>
            <person name="Parshina S.N."/>
            <person name="Bernier-Latmani R."/>
            <person name="Stams A.J."/>
            <person name="Klenk H.P."/>
        </authorList>
    </citation>
    <scope>NUCLEOTIDE SEQUENCE [LARGE SCALE GENOMIC DNA]</scope>
    <source>
        <strain evidence="13">ATCC 23193 / DSM 2154 / NCIB 8452 / DL</strain>
    </source>
</reference>
<dbReference type="eggNOG" id="COG4191">
    <property type="taxonomic scope" value="Bacteria"/>
</dbReference>
<dbReference type="SMART" id="SM00388">
    <property type="entry name" value="HisKA"/>
    <property type="match status" value="1"/>
</dbReference>
<dbReference type="SUPFAM" id="SSF47384">
    <property type="entry name" value="Homodimeric domain of signal transducing histidine kinase"/>
    <property type="match status" value="1"/>
</dbReference>
<dbReference type="PANTHER" id="PTHR43065">
    <property type="entry name" value="SENSOR HISTIDINE KINASE"/>
    <property type="match status" value="1"/>
</dbReference>
<protein>
    <recommendedName>
        <fullName evidence="3">histidine kinase</fullName>
        <ecNumber evidence="3">2.7.13.3</ecNumber>
    </recommendedName>
</protein>
<dbReference type="SUPFAM" id="SSF55781">
    <property type="entry name" value="GAF domain-like"/>
    <property type="match status" value="1"/>
</dbReference>
<dbReference type="Gene3D" id="1.10.287.130">
    <property type="match status" value="1"/>
</dbReference>
<dbReference type="InterPro" id="IPR003018">
    <property type="entry name" value="GAF"/>
</dbReference>
<evidence type="ECO:0000259" key="11">
    <source>
        <dbReference type="PROSITE" id="PS50109"/>
    </source>
</evidence>
<dbReference type="SUPFAM" id="SSF55874">
    <property type="entry name" value="ATPase domain of HSP90 chaperone/DNA topoisomerase II/histidine kinase"/>
    <property type="match status" value="1"/>
</dbReference>
<keyword evidence="8 12" id="KW-0067">ATP-binding</keyword>
<gene>
    <name evidence="12" type="ordered locus">Desru_1519</name>
</gene>
<dbReference type="InterPro" id="IPR036890">
    <property type="entry name" value="HATPase_C_sf"/>
</dbReference>
<evidence type="ECO:0000313" key="13">
    <source>
        <dbReference type="Proteomes" id="UP000009234"/>
    </source>
</evidence>
<dbReference type="GO" id="GO:0016020">
    <property type="term" value="C:membrane"/>
    <property type="evidence" value="ECO:0007669"/>
    <property type="project" value="UniProtKB-SubCell"/>
</dbReference>
<dbReference type="PANTHER" id="PTHR43065:SF10">
    <property type="entry name" value="PEROXIDE STRESS-ACTIVATED HISTIDINE KINASE MAK3"/>
    <property type="match status" value="1"/>
</dbReference>
<dbReference type="PRINTS" id="PR00344">
    <property type="entry name" value="BCTRLSENSOR"/>
</dbReference>
<dbReference type="CDD" id="cd00082">
    <property type="entry name" value="HisKA"/>
    <property type="match status" value="1"/>
</dbReference>
<name>F6DR65_DESRL</name>
<dbReference type="Gene3D" id="3.30.450.40">
    <property type="match status" value="1"/>
</dbReference>
<evidence type="ECO:0000256" key="9">
    <source>
        <dbReference type="ARBA" id="ARBA00023012"/>
    </source>
</evidence>
<dbReference type="InterPro" id="IPR004358">
    <property type="entry name" value="Sig_transdc_His_kin-like_C"/>
</dbReference>
<keyword evidence="4" id="KW-0597">Phosphoprotein</keyword>
<keyword evidence="6" id="KW-0547">Nucleotide-binding</keyword>
<evidence type="ECO:0000256" key="4">
    <source>
        <dbReference type="ARBA" id="ARBA00022553"/>
    </source>
</evidence>
<dbReference type="SMART" id="SM00065">
    <property type="entry name" value="GAF"/>
    <property type="match status" value="1"/>
</dbReference>
<dbReference type="STRING" id="696281.Desru_1519"/>
<dbReference type="Gene3D" id="3.30.565.10">
    <property type="entry name" value="Histidine kinase-like ATPase, C-terminal domain"/>
    <property type="match status" value="1"/>
</dbReference>
<evidence type="ECO:0000256" key="2">
    <source>
        <dbReference type="ARBA" id="ARBA00004370"/>
    </source>
</evidence>
<dbReference type="InterPro" id="IPR005467">
    <property type="entry name" value="His_kinase_dom"/>
</dbReference>
<dbReference type="EC" id="2.7.13.3" evidence="3"/>
<dbReference type="FunFam" id="3.30.565.10:FF:000006">
    <property type="entry name" value="Sensor histidine kinase WalK"/>
    <property type="match status" value="1"/>
</dbReference>
<dbReference type="SMART" id="SM00387">
    <property type="entry name" value="HATPase_c"/>
    <property type="match status" value="1"/>
</dbReference>
<proteinExistence type="predicted"/>
<dbReference type="Proteomes" id="UP000009234">
    <property type="component" value="Chromosome"/>
</dbReference>
<dbReference type="InterPro" id="IPR003661">
    <property type="entry name" value="HisK_dim/P_dom"/>
</dbReference>
<dbReference type="Pfam" id="PF02518">
    <property type="entry name" value="HATPase_c"/>
    <property type="match status" value="1"/>
</dbReference>
<keyword evidence="5" id="KW-0808">Transferase</keyword>
<dbReference type="Pfam" id="PF00512">
    <property type="entry name" value="HisKA"/>
    <property type="match status" value="1"/>
</dbReference>
<dbReference type="GO" id="GO:0005524">
    <property type="term" value="F:ATP binding"/>
    <property type="evidence" value="ECO:0007669"/>
    <property type="project" value="UniProtKB-KW"/>
</dbReference>
<dbReference type="InterPro" id="IPR036097">
    <property type="entry name" value="HisK_dim/P_sf"/>
</dbReference>
<comment type="subcellular location">
    <subcellularLocation>
        <location evidence="2">Membrane</location>
    </subcellularLocation>
</comment>
<dbReference type="KEGG" id="dru:Desru_1519"/>
<sequence>MRALPQTKKAQMAALIKINNITGYLPLNLQEVLRTVGKEMEGLFQPYKAYFHLDCAELSLNQTGNGFEDNISYHHSDIRENCRAIKEQLPVIVYDSQRENCGVCKHTDQHQSHICVPLVSGFQVFGTLSLKSCTRIELEREQLELLLAITNQTTATIQRARLFNRLEQEKEMLEKANRDNEILNQNLKNTIRQLKAAQHQLILSERLAAAGHLAANFAHEINNPTGNILSRLECLELEAEENPLPETLRRDLAIIKKHVNRIAKITHGLLVFSRQSLQQVVPVRINELILETVDWLEQQFSRKNICFTVQLGDLPPIKGNQEQLHQVLVNLLTNARDAMPKGGVIKIITTVNTEKKELVIDICDRGSGISARHMDKIFDPFFTTKEAGKGTGLGLSISYSIVQEHGGRIEAESVEGVGTTFSIKLPLSDEGDLNDVRKKTDFNH</sequence>
<evidence type="ECO:0000256" key="3">
    <source>
        <dbReference type="ARBA" id="ARBA00012438"/>
    </source>
</evidence>
<keyword evidence="13" id="KW-1185">Reference proteome</keyword>
<dbReference type="AlphaFoldDB" id="F6DR65"/>